<gene>
    <name evidence="3" type="ORF">FNQ90_20005</name>
</gene>
<dbReference type="Proteomes" id="UP000538929">
    <property type="component" value="Unassembled WGS sequence"/>
</dbReference>
<dbReference type="SMART" id="SM00530">
    <property type="entry name" value="HTH_XRE"/>
    <property type="match status" value="1"/>
</dbReference>
<keyword evidence="4" id="KW-1185">Reference proteome</keyword>
<dbReference type="Pfam" id="PF13560">
    <property type="entry name" value="HTH_31"/>
    <property type="match status" value="1"/>
</dbReference>
<comment type="caution">
    <text evidence="3">The sequence shown here is derived from an EMBL/GenBank/DDBJ whole genome shotgun (WGS) entry which is preliminary data.</text>
</comment>
<dbReference type="Pfam" id="PF19054">
    <property type="entry name" value="DUF5753"/>
    <property type="match status" value="1"/>
</dbReference>
<dbReference type="CDD" id="cd00093">
    <property type="entry name" value="HTH_XRE"/>
    <property type="match status" value="1"/>
</dbReference>
<evidence type="ECO:0000313" key="4">
    <source>
        <dbReference type="Proteomes" id="UP000538929"/>
    </source>
</evidence>
<evidence type="ECO:0000256" key="1">
    <source>
        <dbReference type="SAM" id="MobiDB-lite"/>
    </source>
</evidence>
<accession>A0A7W3TGF0</accession>
<reference evidence="4" key="1">
    <citation type="submission" date="2019-10" db="EMBL/GenBank/DDBJ databases">
        <title>Streptomyces sp. nov., a novel actinobacterium isolated from alkaline environment.</title>
        <authorList>
            <person name="Golinska P."/>
        </authorList>
    </citation>
    <scope>NUCLEOTIDE SEQUENCE [LARGE SCALE GENOMIC DNA]</scope>
    <source>
        <strain evidence="4">DSM 42118</strain>
    </source>
</reference>
<evidence type="ECO:0000259" key="2">
    <source>
        <dbReference type="PROSITE" id="PS50943"/>
    </source>
</evidence>
<sequence length="296" mass="32792">MCFRTQRETRCNLQPSTGESMTESNFSVRRAHARRLVAESLKAHRARAGLTLRDLAKELNFSHGYIARVETSAQMPSESLAQTLDGYFKTNGLFAGLLVLTSHDGTPDYISAALQKERTAVRIQVLVSNVLPGLLQTPDYSRALFTSAAPKSQPEQFDEAVNFRQQRVQTVLKRDKPALYWAILDEAALARPLGGKSVMRKALKHMRAMTERQNIVVQVIPFAAGGHSMLSGSFTALTAPNGSCAAYLESFGSGETVEDPERVTELLQRLDHAKSCALPESESLKVIEKYEKEYTE</sequence>
<dbReference type="InterPro" id="IPR010982">
    <property type="entry name" value="Lambda_DNA-bd_dom_sf"/>
</dbReference>
<feature type="compositionally biased region" description="Basic and acidic residues" evidence="1">
    <location>
        <begin position="1"/>
        <end position="10"/>
    </location>
</feature>
<dbReference type="AlphaFoldDB" id="A0A7W3TGF0"/>
<dbReference type="PROSITE" id="PS50943">
    <property type="entry name" value="HTH_CROC1"/>
    <property type="match status" value="1"/>
</dbReference>
<organism evidence="3 4">
    <name type="scientific">Streptomyces alkaliphilus</name>
    <dbReference type="NCBI Taxonomy" id="1472722"/>
    <lineage>
        <taxon>Bacteria</taxon>
        <taxon>Bacillati</taxon>
        <taxon>Actinomycetota</taxon>
        <taxon>Actinomycetes</taxon>
        <taxon>Kitasatosporales</taxon>
        <taxon>Streptomycetaceae</taxon>
        <taxon>Streptomyces</taxon>
    </lineage>
</organism>
<dbReference type="EMBL" id="VKHT01000838">
    <property type="protein sequence ID" value="MBB0246331.1"/>
    <property type="molecule type" value="Genomic_DNA"/>
</dbReference>
<name>A0A7W3TGF0_9ACTN</name>
<protein>
    <submittedName>
        <fullName evidence="3">Helix-turn-helix domain-containing protein</fullName>
    </submittedName>
</protein>
<feature type="region of interest" description="Disordered" evidence="1">
    <location>
        <begin position="1"/>
        <end position="21"/>
    </location>
</feature>
<feature type="compositionally biased region" description="Polar residues" evidence="1">
    <location>
        <begin position="11"/>
        <end position="21"/>
    </location>
</feature>
<dbReference type="InterPro" id="IPR001387">
    <property type="entry name" value="Cro/C1-type_HTH"/>
</dbReference>
<dbReference type="Gene3D" id="1.10.260.40">
    <property type="entry name" value="lambda repressor-like DNA-binding domains"/>
    <property type="match status" value="1"/>
</dbReference>
<evidence type="ECO:0000313" key="3">
    <source>
        <dbReference type="EMBL" id="MBB0246331.1"/>
    </source>
</evidence>
<feature type="domain" description="HTH cro/C1-type" evidence="2">
    <location>
        <begin position="41"/>
        <end position="93"/>
    </location>
</feature>
<dbReference type="SUPFAM" id="SSF47413">
    <property type="entry name" value="lambda repressor-like DNA-binding domains"/>
    <property type="match status" value="1"/>
</dbReference>
<dbReference type="InterPro" id="IPR043917">
    <property type="entry name" value="DUF5753"/>
</dbReference>
<proteinExistence type="predicted"/>
<dbReference type="GO" id="GO:0003677">
    <property type="term" value="F:DNA binding"/>
    <property type="evidence" value="ECO:0007669"/>
    <property type="project" value="InterPro"/>
</dbReference>